<feature type="region of interest" description="Disordered" evidence="1">
    <location>
        <begin position="327"/>
        <end position="415"/>
    </location>
</feature>
<feature type="compositionally biased region" description="Polar residues" evidence="1">
    <location>
        <begin position="169"/>
        <end position="197"/>
    </location>
</feature>
<feature type="region of interest" description="Disordered" evidence="1">
    <location>
        <begin position="161"/>
        <end position="214"/>
    </location>
</feature>
<feature type="region of interest" description="Disordered" evidence="1">
    <location>
        <begin position="86"/>
        <end position="140"/>
    </location>
</feature>
<feature type="region of interest" description="Disordered" evidence="1">
    <location>
        <begin position="1"/>
        <end position="23"/>
    </location>
</feature>
<organism evidence="2 3">
    <name type="scientific">Phaeosphaeria nodorum (strain SN15 / ATCC MYA-4574 / FGSC 10173)</name>
    <name type="common">Glume blotch fungus</name>
    <name type="synonym">Parastagonospora nodorum</name>
    <dbReference type="NCBI Taxonomy" id="321614"/>
    <lineage>
        <taxon>Eukaryota</taxon>
        <taxon>Fungi</taxon>
        <taxon>Dikarya</taxon>
        <taxon>Ascomycota</taxon>
        <taxon>Pezizomycotina</taxon>
        <taxon>Dothideomycetes</taxon>
        <taxon>Pleosporomycetidae</taxon>
        <taxon>Pleosporales</taxon>
        <taxon>Pleosporineae</taxon>
        <taxon>Phaeosphaeriaceae</taxon>
        <taxon>Parastagonospora</taxon>
    </lineage>
</organism>
<evidence type="ECO:0000256" key="1">
    <source>
        <dbReference type="SAM" id="MobiDB-lite"/>
    </source>
</evidence>
<dbReference type="RefSeq" id="XP_001791518.1">
    <property type="nucleotide sequence ID" value="XM_001791466.1"/>
</dbReference>
<evidence type="ECO:0000313" key="3">
    <source>
        <dbReference type="Proteomes" id="UP000001055"/>
    </source>
</evidence>
<accession>Q0V567</accession>
<name>Q0V567_PHANO</name>
<dbReference type="VEuPathDB" id="FungiDB:JI435_008470"/>
<sequence>MDFANLLSNAKLGDDNKNTPAALPVLPEKPASIKKIKTSQATTPNATTTSKVASVFKTDMPLPTGSFKSVTGATIQAYDKPSEAVSFTAQPSTPGEVASPIREPDAPLRATSPGQPKDVTSIMSSPVSRSETPAKAAVTKSGPIAKETIITAESTTNSKQITAVEDDTTANASKSAKEVSTLSKDITPLRSATSARQGPTPGREAAAASTAKLQSSMHEPLMSLARLKSDAAATIKERLMAVGTDYDKFVAIISNTKGKKVKEAVEDALREAMRTLAAQREALEKDHNKLKSFGEGFDLAKIKRIDAQVSSTAAVPARAVALGAAPLGNTASKGASKDKPLNIDEKIKKPSPPKKAEVQRVSQATAATPKQDVLPPPSPTDKPARKPARKSSAMVPPKRVGAKTSISRPTKRVPVSLEQATKKTVILDMEEVVDAQAIGTVAEAKRTVKTGKGGFAKARPKGRLSSDYDGRLKIRKNAPTVVGEKRKRGDMTGVPNKRPAIEGRNFKPLRVRCPMREIFARILLTSRQTRRAPPMLEGMDTDTEPAHSCAILSLAVQVMQRCHLKRT</sequence>
<feature type="compositionally biased region" description="Basic and acidic residues" evidence="1">
    <location>
        <begin position="335"/>
        <end position="358"/>
    </location>
</feature>
<dbReference type="AlphaFoldDB" id="Q0V567"/>
<gene>
    <name evidence="2" type="ORF">SNOG_00847</name>
</gene>
<dbReference type="InParanoid" id="Q0V567"/>
<dbReference type="KEGG" id="pno:SNOG_00847"/>
<reference evidence="3" key="1">
    <citation type="journal article" date="2007" name="Plant Cell">
        <title>Dothideomycete-plant interactions illuminated by genome sequencing and EST analysis of the wheat pathogen Stagonospora nodorum.</title>
        <authorList>
            <person name="Hane J.K."/>
            <person name="Lowe R.G."/>
            <person name="Solomon P.S."/>
            <person name="Tan K.C."/>
            <person name="Schoch C.L."/>
            <person name="Spatafora J.W."/>
            <person name="Crous P.W."/>
            <person name="Kodira C."/>
            <person name="Birren B.W."/>
            <person name="Galagan J.E."/>
            <person name="Torriani S.F."/>
            <person name="McDonald B.A."/>
            <person name="Oliver R.P."/>
        </authorList>
    </citation>
    <scope>NUCLEOTIDE SEQUENCE [LARGE SCALE GENOMIC DNA]</scope>
    <source>
        <strain evidence="3">SN15 / ATCC MYA-4574 / FGSC 10173</strain>
    </source>
</reference>
<dbReference type="Proteomes" id="UP000001055">
    <property type="component" value="Unassembled WGS sequence"/>
</dbReference>
<feature type="compositionally biased region" description="Polar residues" evidence="1">
    <location>
        <begin position="121"/>
        <end position="131"/>
    </location>
</feature>
<dbReference type="GeneID" id="5968462"/>
<dbReference type="EMBL" id="CH445325">
    <property type="protein sequence ID" value="EAT92342.2"/>
    <property type="molecule type" value="Genomic_DNA"/>
</dbReference>
<evidence type="ECO:0000313" key="2">
    <source>
        <dbReference type="EMBL" id="EAT92342.2"/>
    </source>
</evidence>
<proteinExistence type="predicted"/>
<protein>
    <submittedName>
        <fullName evidence="2">Uncharacterized protein</fullName>
    </submittedName>
</protein>